<protein>
    <submittedName>
        <fullName evidence="1">Uncharacterized protein</fullName>
    </submittedName>
</protein>
<accession>A0A481YUC8</accession>
<name>A0A481YUC8_9VIRU</name>
<reference evidence="1" key="1">
    <citation type="journal article" date="2019" name="MBio">
        <title>Virus Genomes from Deep Sea Sediments Expand the Ocean Megavirome and Support Independent Origins of Viral Gigantism.</title>
        <authorList>
            <person name="Backstrom D."/>
            <person name="Yutin N."/>
            <person name="Jorgensen S.L."/>
            <person name="Dharamshi J."/>
            <person name="Homa F."/>
            <person name="Zaremba-Niedwiedzka K."/>
            <person name="Spang A."/>
            <person name="Wolf Y.I."/>
            <person name="Koonin E.V."/>
            <person name="Ettema T.J."/>
        </authorList>
    </citation>
    <scope>NUCLEOTIDE SEQUENCE</scope>
</reference>
<organism evidence="1">
    <name type="scientific">Marseillevirus LCMAC103</name>
    <dbReference type="NCBI Taxonomy" id="2506604"/>
    <lineage>
        <taxon>Viruses</taxon>
        <taxon>Varidnaviria</taxon>
        <taxon>Bamfordvirae</taxon>
        <taxon>Nucleocytoviricota</taxon>
        <taxon>Megaviricetes</taxon>
        <taxon>Pimascovirales</taxon>
        <taxon>Pimascovirales incertae sedis</taxon>
        <taxon>Marseilleviridae</taxon>
    </lineage>
</organism>
<gene>
    <name evidence="1" type="ORF">LCMAC103_00480</name>
</gene>
<proteinExistence type="predicted"/>
<dbReference type="EMBL" id="MK500335">
    <property type="protein sequence ID" value="QBK86719.1"/>
    <property type="molecule type" value="Genomic_DNA"/>
</dbReference>
<evidence type="ECO:0000313" key="1">
    <source>
        <dbReference type="EMBL" id="QBK86719.1"/>
    </source>
</evidence>
<sequence>MQQQHPILTSDAAAMFRRKIMKNDRPFDVCNKGWNNRRVDAWKADLLDKVARDGRLQTEIVMGLWSLYVRGDEISKMVDLSAAAASPTEAFPSPCDEKELDAWREFFEAADTDALHAKGKFSVARGWSMIQGHFQAHEMREMYAKIYQGTAVPYEWYKRHLEYRDMFAEPLLPFWTLEEYRGITELVMIFLSFRVGPSR</sequence>